<dbReference type="PANTHER" id="PTHR43303:SF4">
    <property type="entry name" value="NADPH DEHYDROGENASE C23G7.10C-RELATED"/>
    <property type="match status" value="1"/>
</dbReference>
<dbReference type="SUPFAM" id="SSF51395">
    <property type="entry name" value="FMN-linked oxidoreductases"/>
    <property type="match status" value="1"/>
</dbReference>
<dbReference type="GO" id="GO:0003959">
    <property type="term" value="F:NADPH dehydrogenase activity"/>
    <property type="evidence" value="ECO:0007669"/>
    <property type="project" value="InterPro"/>
</dbReference>
<evidence type="ECO:0000256" key="5">
    <source>
        <dbReference type="ARBA" id="ARBA00023002"/>
    </source>
</evidence>
<dbReference type="Pfam" id="PF00724">
    <property type="entry name" value="Oxidored_FMN"/>
    <property type="match status" value="1"/>
</dbReference>
<comment type="cofactor">
    <cofactor evidence="1">
        <name>FMN</name>
        <dbReference type="ChEBI" id="CHEBI:58210"/>
    </cofactor>
</comment>
<organism evidence="7 8">
    <name type="scientific">Rothia nasimurium</name>
    <dbReference type="NCBI Taxonomy" id="85336"/>
    <lineage>
        <taxon>Bacteria</taxon>
        <taxon>Bacillati</taxon>
        <taxon>Actinomycetota</taxon>
        <taxon>Actinomycetes</taxon>
        <taxon>Micrococcales</taxon>
        <taxon>Micrococcaceae</taxon>
        <taxon>Rothia</taxon>
    </lineage>
</organism>
<feature type="domain" description="NADH:flavin oxidoreductase/NADH oxidase N-terminal" evidence="6">
    <location>
        <begin position="5"/>
        <end position="342"/>
    </location>
</feature>
<dbReference type="EMBL" id="LXWF01000011">
    <property type="protein sequence ID" value="ORC22058.1"/>
    <property type="molecule type" value="Genomic_DNA"/>
</dbReference>
<dbReference type="OrthoDB" id="3169239at2"/>
<dbReference type="GO" id="GO:0010181">
    <property type="term" value="F:FMN binding"/>
    <property type="evidence" value="ECO:0007669"/>
    <property type="project" value="InterPro"/>
</dbReference>
<evidence type="ECO:0000256" key="1">
    <source>
        <dbReference type="ARBA" id="ARBA00001917"/>
    </source>
</evidence>
<dbReference type="AlphaFoldDB" id="A0A1Y1RQK6"/>
<dbReference type="PANTHER" id="PTHR43303">
    <property type="entry name" value="NADPH DEHYDROGENASE C23G7.10C-RELATED"/>
    <property type="match status" value="1"/>
</dbReference>
<dbReference type="Proteomes" id="UP000192359">
    <property type="component" value="Unassembled WGS sequence"/>
</dbReference>
<sequence length="361" mass="38944">MASPLFEPFTLRSMTTRNRLWVPPMCQYSVDQQDGRPTAYHISHYGALARGGAGAVIVEMTGVEPAARISPYCLGLWSDEHIEAFKPVVDAIHAGGAKAGIQIAHAGRKASTPGELVPHDGGSLGEDEGGWVTLAPSALAYPGMKEPQALSQEKIDDLIQAFAAAAARAVAAGFDFIEIHGAHGYLITQFLSPLSNQREDSYGGSLENRARFARRVAQAMREVMPAEMPLIVRLSATEFLDGGITVEETSQVVRWLAEDGVDFADISTSGNYPAKIKVYAGYQVPMAAQVRRESGLPVGAVGMINSPRLAEFIVGSGQADLVLVGREALRNPAFALHWADQLKADIDYVPAQYRRAWGTRR</sequence>
<keyword evidence="4" id="KW-0521">NADP</keyword>
<dbReference type="GO" id="GO:0050661">
    <property type="term" value="F:NADP binding"/>
    <property type="evidence" value="ECO:0007669"/>
    <property type="project" value="InterPro"/>
</dbReference>
<keyword evidence="8" id="KW-1185">Reference proteome</keyword>
<dbReference type="InterPro" id="IPR013785">
    <property type="entry name" value="Aldolase_TIM"/>
</dbReference>
<evidence type="ECO:0000313" key="7">
    <source>
        <dbReference type="EMBL" id="ORC22058.1"/>
    </source>
</evidence>
<keyword evidence="3" id="KW-0288">FMN</keyword>
<evidence type="ECO:0000256" key="3">
    <source>
        <dbReference type="ARBA" id="ARBA00022643"/>
    </source>
</evidence>
<proteinExistence type="predicted"/>
<accession>A0A1Y1RQK6</accession>
<dbReference type="CDD" id="cd02932">
    <property type="entry name" value="OYE_YqiM_FMN"/>
    <property type="match status" value="1"/>
</dbReference>
<keyword evidence="5" id="KW-0560">Oxidoreductase</keyword>
<evidence type="ECO:0000256" key="2">
    <source>
        <dbReference type="ARBA" id="ARBA00022630"/>
    </source>
</evidence>
<protein>
    <submittedName>
        <fullName evidence="7">Oxidoreductase</fullName>
    </submittedName>
</protein>
<evidence type="ECO:0000256" key="4">
    <source>
        <dbReference type="ARBA" id="ARBA00022857"/>
    </source>
</evidence>
<dbReference type="InterPro" id="IPR001155">
    <property type="entry name" value="OxRdtase_FMN_N"/>
</dbReference>
<dbReference type="InterPro" id="IPR044152">
    <property type="entry name" value="YqjM-like"/>
</dbReference>
<dbReference type="RefSeq" id="WP_083091112.1">
    <property type="nucleotide sequence ID" value="NZ_LXWF01000011.1"/>
</dbReference>
<evidence type="ECO:0000313" key="8">
    <source>
        <dbReference type="Proteomes" id="UP000192359"/>
    </source>
</evidence>
<gene>
    <name evidence="7" type="ORF">A7979_00645</name>
</gene>
<evidence type="ECO:0000259" key="6">
    <source>
        <dbReference type="Pfam" id="PF00724"/>
    </source>
</evidence>
<name>A0A1Y1RQK6_9MICC</name>
<dbReference type="Gene3D" id="3.20.20.70">
    <property type="entry name" value="Aldolase class I"/>
    <property type="match status" value="1"/>
</dbReference>
<comment type="caution">
    <text evidence="7">The sequence shown here is derived from an EMBL/GenBank/DDBJ whole genome shotgun (WGS) entry which is preliminary data.</text>
</comment>
<reference evidence="7 8" key="1">
    <citation type="submission" date="2016-05" db="EMBL/GenBank/DDBJ databases">
        <title>Draft genome sequence of a porcine commensal Rothia nasimurium.</title>
        <authorList>
            <person name="Gaiser R.A."/>
            <person name="Van Baarlen P."/>
            <person name="Wells J.M."/>
        </authorList>
    </citation>
    <scope>NUCLEOTIDE SEQUENCE [LARGE SCALE GENOMIC DNA]</scope>
    <source>
        <strain evidence="7 8">PT-32</strain>
    </source>
</reference>
<keyword evidence="2" id="KW-0285">Flavoprotein</keyword>